<dbReference type="Proteomes" id="UP000279307">
    <property type="component" value="Chromosome 1"/>
</dbReference>
<dbReference type="EMBL" id="QOIP01000001">
    <property type="protein sequence ID" value="RLU26337.1"/>
    <property type="molecule type" value="Genomic_DNA"/>
</dbReference>
<evidence type="ECO:0000256" key="4">
    <source>
        <dbReference type="ARBA" id="ARBA00022840"/>
    </source>
</evidence>
<dbReference type="SUPFAM" id="SSF52540">
    <property type="entry name" value="P-loop containing nucleoside triphosphate hydrolases"/>
    <property type="match status" value="1"/>
</dbReference>
<evidence type="ECO:0000256" key="2">
    <source>
        <dbReference type="ARBA" id="ARBA00009726"/>
    </source>
</evidence>
<accession>A0A3L8E0Z9</accession>
<dbReference type="PANTHER" id="PTHR24223">
    <property type="entry name" value="ATP-BINDING CASSETTE SUB-FAMILY C"/>
    <property type="match status" value="1"/>
</dbReference>
<organism evidence="5 6">
    <name type="scientific">Ooceraea biroi</name>
    <name type="common">Clonal raider ant</name>
    <name type="synonym">Cerapachys biroi</name>
    <dbReference type="NCBI Taxonomy" id="2015173"/>
    <lineage>
        <taxon>Eukaryota</taxon>
        <taxon>Metazoa</taxon>
        <taxon>Ecdysozoa</taxon>
        <taxon>Arthropoda</taxon>
        <taxon>Hexapoda</taxon>
        <taxon>Insecta</taxon>
        <taxon>Pterygota</taxon>
        <taxon>Neoptera</taxon>
        <taxon>Endopterygota</taxon>
        <taxon>Hymenoptera</taxon>
        <taxon>Apocrita</taxon>
        <taxon>Aculeata</taxon>
        <taxon>Formicoidea</taxon>
        <taxon>Formicidae</taxon>
        <taxon>Dorylinae</taxon>
        <taxon>Ooceraea</taxon>
    </lineage>
</organism>
<dbReference type="GO" id="GO:0016020">
    <property type="term" value="C:membrane"/>
    <property type="evidence" value="ECO:0007669"/>
    <property type="project" value="UniProtKB-SubCell"/>
</dbReference>
<evidence type="ECO:0000256" key="1">
    <source>
        <dbReference type="ARBA" id="ARBA00004141"/>
    </source>
</evidence>
<sequence length="135" mass="15634">MVNQEKTRILVTHQLQYLHLVDHIIVMNNGSIEQQGTFDQLQAMGLDFMKVLKATDAKSEETKIEHTTSRRRSSAKYEINDNREISDIAAPETYETRAKGRMSSAVFFAYFKQAKTLNYCTNDAAFHTEPNNIWW</sequence>
<dbReference type="GO" id="GO:0042626">
    <property type="term" value="F:ATPase-coupled transmembrane transporter activity"/>
    <property type="evidence" value="ECO:0007669"/>
    <property type="project" value="TreeGrafter"/>
</dbReference>
<gene>
    <name evidence="5" type="ORF">DMN91_000131</name>
</gene>
<evidence type="ECO:0000256" key="3">
    <source>
        <dbReference type="ARBA" id="ARBA00022741"/>
    </source>
</evidence>
<keyword evidence="3" id="KW-0547">Nucleotide-binding</keyword>
<proteinExistence type="inferred from homology"/>
<dbReference type="InterPro" id="IPR027417">
    <property type="entry name" value="P-loop_NTPase"/>
</dbReference>
<name>A0A3L8E0Z9_OOCBI</name>
<dbReference type="AlphaFoldDB" id="A0A3L8E0Z9"/>
<evidence type="ECO:0000313" key="6">
    <source>
        <dbReference type="Proteomes" id="UP000279307"/>
    </source>
</evidence>
<evidence type="ECO:0000313" key="5">
    <source>
        <dbReference type="EMBL" id="RLU26337.1"/>
    </source>
</evidence>
<reference evidence="5 6" key="1">
    <citation type="journal article" date="2018" name="Genome Res.">
        <title>The genomic architecture and molecular evolution of ant odorant receptors.</title>
        <authorList>
            <person name="McKenzie S.K."/>
            <person name="Kronauer D.J.C."/>
        </authorList>
    </citation>
    <scope>NUCLEOTIDE SEQUENCE [LARGE SCALE GENOMIC DNA]</scope>
    <source>
        <strain evidence="5">Clonal line C1</strain>
    </source>
</reference>
<comment type="caution">
    <text evidence="5">The sequence shown here is derived from an EMBL/GenBank/DDBJ whole genome shotgun (WGS) entry which is preliminary data.</text>
</comment>
<dbReference type="InterPro" id="IPR050173">
    <property type="entry name" value="ABC_transporter_C-like"/>
</dbReference>
<keyword evidence="4" id="KW-0067">ATP-binding</keyword>
<comment type="subcellular location">
    <subcellularLocation>
        <location evidence="1">Membrane</location>
        <topology evidence="1">Multi-pass membrane protein</topology>
    </subcellularLocation>
</comment>
<protein>
    <submittedName>
        <fullName evidence="5">Uncharacterized protein</fullName>
    </submittedName>
</protein>
<dbReference type="Gene3D" id="3.40.50.300">
    <property type="entry name" value="P-loop containing nucleotide triphosphate hydrolases"/>
    <property type="match status" value="1"/>
</dbReference>
<dbReference type="PANTHER" id="PTHR24223:SF456">
    <property type="entry name" value="MULTIDRUG RESISTANCE-ASSOCIATED PROTEIN LETHAL(2)03659"/>
    <property type="match status" value="1"/>
</dbReference>
<dbReference type="GO" id="GO:0005524">
    <property type="term" value="F:ATP binding"/>
    <property type="evidence" value="ECO:0007669"/>
    <property type="project" value="UniProtKB-KW"/>
</dbReference>
<comment type="similarity">
    <text evidence="2">Belongs to the ABC transporter superfamily. ABCC family. Conjugate transporter (TC 3.A.1.208) subfamily.</text>
</comment>